<evidence type="ECO:0000256" key="1">
    <source>
        <dbReference type="ARBA" id="ARBA00004141"/>
    </source>
</evidence>
<comment type="caution">
    <text evidence="9">The sequence shown here is derived from an EMBL/GenBank/DDBJ whole genome shotgun (WGS) entry which is preliminary data.</text>
</comment>
<evidence type="ECO:0000256" key="5">
    <source>
        <dbReference type="ARBA" id="ARBA00022692"/>
    </source>
</evidence>
<keyword evidence="10" id="KW-1185">Reference proteome</keyword>
<keyword evidence="9" id="KW-0830">Ubiquinone</keyword>
<dbReference type="AlphaFoldDB" id="A0A197ZYH3"/>
<keyword evidence="6 8" id="KW-1133">Transmembrane helix</keyword>
<evidence type="ECO:0000256" key="4">
    <source>
        <dbReference type="ARBA" id="ARBA00022679"/>
    </source>
</evidence>
<evidence type="ECO:0000256" key="6">
    <source>
        <dbReference type="ARBA" id="ARBA00022989"/>
    </source>
</evidence>
<comment type="subcellular location">
    <subcellularLocation>
        <location evidence="1">Membrane</location>
        <topology evidence="1">Multi-pass membrane protein</topology>
    </subcellularLocation>
</comment>
<feature type="transmembrane region" description="Helical" evidence="8">
    <location>
        <begin position="152"/>
        <end position="173"/>
    </location>
</feature>
<dbReference type="PIRSF" id="PIRSF005355">
    <property type="entry name" value="UBIAD1"/>
    <property type="match status" value="1"/>
</dbReference>
<feature type="transmembrane region" description="Helical" evidence="8">
    <location>
        <begin position="224"/>
        <end position="242"/>
    </location>
</feature>
<dbReference type="GO" id="GO:0016020">
    <property type="term" value="C:membrane"/>
    <property type="evidence" value="ECO:0007669"/>
    <property type="project" value="UniProtKB-SubCell"/>
</dbReference>
<keyword evidence="4" id="KW-0808">Transferase</keyword>
<name>A0A197ZYH3_9BACL</name>
<evidence type="ECO:0000313" key="9">
    <source>
        <dbReference type="EMBL" id="OAS13778.1"/>
    </source>
</evidence>
<dbReference type="STRING" id="1850517.A8708_25405"/>
<dbReference type="Gene3D" id="1.10.357.140">
    <property type="entry name" value="UbiA prenyltransferase"/>
    <property type="match status" value="1"/>
</dbReference>
<organism evidence="9 10">
    <name type="scientific">Paenibacillus oryzisoli</name>
    <dbReference type="NCBI Taxonomy" id="1850517"/>
    <lineage>
        <taxon>Bacteria</taxon>
        <taxon>Bacillati</taxon>
        <taxon>Bacillota</taxon>
        <taxon>Bacilli</taxon>
        <taxon>Bacillales</taxon>
        <taxon>Paenibacillaceae</taxon>
        <taxon>Paenibacillus</taxon>
    </lineage>
</organism>
<comment type="pathway">
    <text evidence="2">Quinol/quinone metabolism; menaquinone biosynthesis.</text>
</comment>
<dbReference type="InterPro" id="IPR044878">
    <property type="entry name" value="UbiA_sf"/>
</dbReference>
<dbReference type="PANTHER" id="PTHR13929:SF0">
    <property type="entry name" value="UBIA PRENYLTRANSFERASE DOMAIN-CONTAINING PROTEIN 1"/>
    <property type="match status" value="1"/>
</dbReference>
<dbReference type="PANTHER" id="PTHR13929">
    <property type="entry name" value="1,4-DIHYDROXY-2-NAPHTHOATE OCTAPRENYLTRANSFERASE"/>
    <property type="match status" value="1"/>
</dbReference>
<dbReference type="GO" id="GO:0004659">
    <property type="term" value="F:prenyltransferase activity"/>
    <property type="evidence" value="ECO:0007669"/>
    <property type="project" value="InterPro"/>
</dbReference>
<evidence type="ECO:0000256" key="8">
    <source>
        <dbReference type="SAM" id="Phobius"/>
    </source>
</evidence>
<feature type="transmembrane region" description="Helical" evidence="8">
    <location>
        <begin position="279"/>
        <end position="307"/>
    </location>
</feature>
<evidence type="ECO:0000313" key="10">
    <source>
        <dbReference type="Proteomes" id="UP000078454"/>
    </source>
</evidence>
<sequence>MNNLNLTLLLKASRFRVIPVMVIPVVLGGLGSIVWNDTFHPFLFILTFIGSIAAHLFSNMINDLWDFRNGIDTAAIETASTISTNSGFLANGTIPERTFSFLTWSFFAIALICGLILSISSGWLVLVFGGLGALIAYFYVAPPIKFGYRGKGYSEIAILLSFGVLPTLGSYYVQTMQVDYRPIMLSLPIGLLTTLILFNHHFLHWKADQSAGKRTLVVVWGEKRALVFSKFLFALSYLSLILCVGMDVFPYYTLLALVTAVPFYRVYRSLKSENPSPAYLPLMGASLQATTRGGLIMMLALVVQAIIQ</sequence>
<reference evidence="9 10" key="1">
    <citation type="submission" date="2016-05" db="EMBL/GenBank/DDBJ databases">
        <title>Paenibacillus sp. 1ZS3-15 nov., isolated from the rhizosphere soil.</title>
        <authorList>
            <person name="Zhang X.X."/>
            <person name="Zhang J."/>
        </authorList>
    </citation>
    <scope>NUCLEOTIDE SEQUENCE [LARGE SCALE GENOMIC DNA]</scope>
    <source>
        <strain evidence="9 10">1ZS3-15</strain>
    </source>
</reference>
<dbReference type="GO" id="GO:0042371">
    <property type="term" value="P:vitamin K biosynthetic process"/>
    <property type="evidence" value="ECO:0007669"/>
    <property type="project" value="TreeGrafter"/>
</dbReference>
<gene>
    <name evidence="9" type="ORF">A8708_25405</name>
</gene>
<feature type="transmembrane region" description="Helical" evidence="8">
    <location>
        <begin position="41"/>
        <end position="58"/>
    </location>
</feature>
<dbReference type="UniPathway" id="UPA00079"/>
<feature type="transmembrane region" description="Helical" evidence="8">
    <location>
        <begin position="123"/>
        <end position="140"/>
    </location>
</feature>
<dbReference type="EMBL" id="LYPB01000092">
    <property type="protein sequence ID" value="OAS13778.1"/>
    <property type="molecule type" value="Genomic_DNA"/>
</dbReference>
<dbReference type="OrthoDB" id="9767568at2"/>
<protein>
    <submittedName>
        <fullName evidence="9">Ubiquinone biosynthesis protein UbiA</fullName>
    </submittedName>
</protein>
<dbReference type="InterPro" id="IPR026046">
    <property type="entry name" value="UBIAD1"/>
</dbReference>
<feature type="transmembrane region" description="Helical" evidence="8">
    <location>
        <begin position="185"/>
        <end position="203"/>
    </location>
</feature>
<proteinExistence type="predicted"/>
<evidence type="ECO:0000256" key="7">
    <source>
        <dbReference type="ARBA" id="ARBA00023136"/>
    </source>
</evidence>
<dbReference type="InterPro" id="IPR000537">
    <property type="entry name" value="UbiA_prenyltransferase"/>
</dbReference>
<dbReference type="RefSeq" id="WP_068670944.1">
    <property type="nucleotide sequence ID" value="NZ_LYPB01000092.1"/>
</dbReference>
<keyword evidence="5 8" id="KW-0812">Transmembrane</keyword>
<dbReference type="CDD" id="cd13962">
    <property type="entry name" value="PT_UbiA_UBIAD1"/>
    <property type="match status" value="1"/>
</dbReference>
<keyword evidence="3" id="KW-0474">Menaquinone biosynthesis</keyword>
<feature type="transmembrane region" description="Helical" evidence="8">
    <location>
        <begin position="15"/>
        <end position="35"/>
    </location>
</feature>
<feature type="transmembrane region" description="Helical" evidence="8">
    <location>
        <begin position="99"/>
        <end position="117"/>
    </location>
</feature>
<dbReference type="Pfam" id="PF01040">
    <property type="entry name" value="UbiA"/>
    <property type="match status" value="1"/>
</dbReference>
<dbReference type="Proteomes" id="UP000078454">
    <property type="component" value="Unassembled WGS sequence"/>
</dbReference>
<accession>A0A197ZYH3</accession>
<evidence type="ECO:0000256" key="3">
    <source>
        <dbReference type="ARBA" id="ARBA00022428"/>
    </source>
</evidence>
<dbReference type="GO" id="GO:0009234">
    <property type="term" value="P:menaquinone biosynthetic process"/>
    <property type="evidence" value="ECO:0007669"/>
    <property type="project" value="UniProtKB-UniPathway"/>
</dbReference>
<evidence type="ECO:0000256" key="2">
    <source>
        <dbReference type="ARBA" id="ARBA00004863"/>
    </source>
</evidence>
<keyword evidence="7 8" id="KW-0472">Membrane</keyword>